<dbReference type="InterPro" id="IPR036388">
    <property type="entry name" value="WH-like_DNA-bd_sf"/>
</dbReference>
<name>A0A9P6CE03_9AGAR</name>
<keyword evidence="1 6" id="KW-0489">Methyltransferase</keyword>
<evidence type="ECO:0000256" key="2">
    <source>
        <dbReference type="ARBA" id="ARBA00022679"/>
    </source>
</evidence>
<evidence type="ECO:0000256" key="3">
    <source>
        <dbReference type="ARBA" id="ARBA00022691"/>
    </source>
</evidence>
<dbReference type="InterPro" id="IPR016461">
    <property type="entry name" value="COMT-like"/>
</dbReference>
<dbReference type="EMBL" id="MU150273">
    <property type="protein sequence ID" value="KAF9462322.1"/>
    <property type="molecule type" value="Genomic_DNA"/>
</dbReference>
<evidence type="ECO:0000313" key="7">
    <source>
        <dbReference type="Proteomes" id="UP000807353"/>
    </source>
</evidence>
<dbReference type="SUPFAM" id="SSF53335">
    <property type="entry name" value="S-adenosyl-L-methionine-dependent methyltransferases"/>
    <property type="match status" value="1"/>
</dbReference>
<organism evidence="6 7">
    <name type="scientific">Collybia nuda</name>
    <dbReference type="NCBI Taxonomy" id="64659"/>
    <lineage>
        <taxon>Eukaryota</taxon>
        <taxon>Fungi</taxon>
        <taxon>Dikarya</taxon>
        <taxon>Basidiomycota</taxon>
        <taxon>Agaricomycotina</taxon>
        <taxon>Agaricomycetes</taxon>
        <taxon>Agaricomycetidae</taxon>
        <taxon>Agaricales</taxon>
        <taxon>Tricholomatineae</taxon>
        <taxon>Clitocybaceae</taxon>
        <taxon>Collybia</taxon>
    </lineage>
</organism>
<dbReference type="Proteomes" id="UP000807353">
    <property type="component" value="Unassembled WGS sequence"/>
</dbReference>
<evidence type="ECO:0000259" key="4">
    <source>
        <dbReference type="Pfam" id="PF00891"/>
    </source>
</evidence>
<feature type="domain" description="O-methyltransferase dimerisation" evidence="5">
    <location>
        <begin position="80"/>
        <end position="156"/>
    </location>
</feature>
<reference evidence="6" key="1">
    <citation type="submission" date="2020-11" db="EMBL/GenBank/DDBJ databases">
        <authorList>
            <consortium name="DOE Joint Genome Institute"/>
            <person name="Ahrendt S."/>
            <person name="Riley R."/>
            <person name="Andreopoulos W."/>
            <person name="Labutti K."/>
            <person name="Pangilinan J."/>
            <person name="Ruiz-Duenas F.J."/>
            <person name="Barrasa J.M."/>
            <person name="Sanchez-Garcia M."/>
            <person name="Camarero S."/>
            <person name="Miyauchi S."/>
            <person name="Serrano A."/>
            <person name="Linde D."/>
            <person name="Babiker R."/>
            <person name="Drula E."/>
            <person name="Ayuso-Fernandez I."/>
            <person name="Pacheco R."/>
            <person name="Padilla G."/>
            <person name="Ferreira P."/>
            <person name="Barriuso J."/>
            <person name="Kellner H."/>
            <person name="Castanera R."/>
            <person name="Alfaro M."/>
            <person name="Ramirez L."/>
            <person name="Pisabarro A.G."/>
            <person name="Kuo A."/>
            <person name="Tritt A."/>
            <person name="Lipzen A."/>
            <person name="He G."/>
            <person name="Yan M."/>
            <person name="Ng V."/>
            <person name="Cullen D."/>
            <person name="Martin F."/>
            <person name="Rosso M.-N."/>
            <person name="Henrissat B."/>
            <person name="Hibbett D."/>
            <person name="Martinez A.T."/>
            <person name="Grigoriev I.V."/>
        </authorList>
    </citation>
    <scope>NUCLEOTIDE SEQUENCE</scope>
    <source>
        <strain evidence="6">CBS 247.69</strain>
    </source>
</reference>
<evidence type="ECO:0000259" key="5">
    <source>
        <dbReference type="Pfam" id="PF08100"/>
    </source>
</evidence>
<dbReference type="Pfam" id="PF08100">
    <property type="entry name" value="Dimerisation"/>
    <property type="match status" value="1"/>
</dbReference>
<dbReference type="PANTHER" id="PTHR43712">
    <property type="entry name" value="PUTATIVE (AFU_ORTHOLOGUE AFUA_4G14580)-RELATED"/>
    <property type="match status" value="1"/>
</dbReference>
<keyword evidence="3" id="KW-0949">S-adenosyl-L-methionine</keyword>
<gene>
    <name evidence="6" type="ORF">BDZ94DRAFT_1194784</name>
</gene>
<accession>A0A9P6CE03</accession>
<dbReference type="InterPro" id="IPR029063">
    <property type="entry name" value="SAM-dependent_MTases_sf"/>
</dbReference>
<comment type="caution">
    <text evidence="6">The sequence shown here is derived from an EMBL/GenBank/DDBJ whole genome shotgun (WGS) entry which is preliminary data.</text>
</comment>
<dbReference type="InterPro" id="IPR012967">
    <property type="entry name" value="COMT_dimerisation"/>
</dbReference>
<dbReference type="OrthoDB" id="2410195at2759"/>
<dbReference type="GO" id="GO:0008171">
    <property type="term" value="F:O-methyltransferase activity"/>
    <property type="evidence" value="ECO:0007669"/>
    <property type="project" value="InterPro"/>
</dbReference>
<dbReference type="Pfam" id="PF00891">
    <property type="entry name" value="Methyltransf_2"/>
    <property type="match status" value="1"/>
</dbReference>
<evidence type="ECO:0000256" key="1">
    <source>
        <dbReference type="ARBA" id="ARBA00022603"/>
    </source>
</evidence>
<dbReference type="PROSITE" id="PS51683">
    <property type="entry name" value="SAM_OMT_II"/>
    <property type="match status" value="1"/>
</dbReference>
<evidence type="ECO:0000313" key="6">
    <source>
        <dbReference type="EMBL" id="KAF9462322.1"/>
    </source>
</evidence>
<sequence>MSSLSPIRQLLALITQSVETLEKTCVKNGTGVPDLYEPFSPPSEAFRADPVAAEAANIISAAALHMEAILTPPQVSLYRMVGGHFKSTTIRACLESNVTKILREAGPQGLHVEDIASQNGQDPKKLGRFLRYLANHHVYRELQPNVFTNTRISSMLDTLKPSKVILANPERKHDNTMGLAALASHHLDEVFKASAYSWETLADSQTVLSEDPSAAPLGRVMKTTDTLWQFYARPEENFRQRRFGIGMKGVQAMQPADTILTAFDWKSLAPESVVVDVGGGIGSVSLPLAAQFPHLKIVVQDLPSVIEDAKAMWSTEMPDAIKSGQVKLEAHDFFTPQPQANASVFFLKQICHDWSDQYCMEFLKQLRSAATPKTVLFLMESIMPFACHDPSSDSDNGIPGATPKEAPAPLLANYGAVNEMGYNADITMFLLTNSQERTILHIDELLRNTGWKVTVVRRRPEDNTFLQSIEAVPI</sequence>
<dbReference type="AlphaFoldDB" id="A0A9P6CE03"/>
<dbReference type="GO" id="GO:0046983">
    <property type="term" value="F:protein dimerization activity"/>
    <property type="evidence" value="ECO:0007669"/>
    <property type="project" value="InterPro"/>
</dbReference>
<dbReference type="Gene3D" id="1.10.10.10">
    <property type="entry name" value="Winged helix-like DNA-binding domain superfamily/Winged helix DNA-binding domain"/>
    <property type="match status" value="1"/>
</dbReference>
<dbReference type="PANTHER" id="PTHR43712:SF2">
    <property type="entry name" value="O-METHYLTRANSFERASE CICE"/>
    <property type="match status" value="1"/>
</dbReference>
<dbReference type="Gene3D" id="3.40.50.150">
    <property type="entry name" value="Vaccinia Virus protein VP39"/>
    <property type="match status" value="1"/>
</dbReference>
<dbReference type="InterPro" id="IPR036390">
    <property type="entry name" value="WH_DNA-bd_sf"/>
</dbReference>
<keyword evidence="7" id="KW-1185">Reference proteome</keyword>
<dbReference type="GO" id="GO:0032259">
    <property type="term" value="P:methylation"/>
    <property type="evidence" value="ECO:0007669"/>
    <property type="project" value="UniProtKB-KW"/>
</dbReference>
<dbReference type="InterPro" id="IPR001077">
    <property type="entry name" value="COMT_C"/>
</dbReference>
<protein>
    <submittedName>
        <fullName evidence="6">S-adenosyl-L-methionine-dependent methyltransferase</fullName>
    </submittedName>
</protein>
<feature type="domain" description="O-methyltransferase C-terminal" evidence="4">
    <location>
        <begin position="230"/>
        <end position="390"/>
    </location>
</feature>
<proteinExistence type="predicted"/>
<keyword evidence="2" id="KW-0808">Transferase</keyword>
<dbReference type="SUPFAM" id="SSF46785">
    <property type="entry name" value="Winged helix' DNA-binding domain"/>
    <property type="match status" value="1"/>
</dbReference>